<gene>
    <name evidence="4" type="ORF">P7K49_012732</name>
</gene>
<evidence type="ECO:0000256" key="2">
    <source>
        <dbReference type="ARBA" id="ARBA00022723"/>
    </source>
</evidence>
<comment type="similarity">
    <text evidence="1">Belongs to the MCTP family.</text>
</comment>
<keyword evidence="5" id="KW-1185">Reference proteome</keyword>
<evidence type="ECO:0000313" key="4">
    <source>
        <dbReference type="EMBL" id="KAK2107567.1"/>
    </source>
</evidence>
<evidence type="ECO:0000313" key="5">
    <source>
        <dbReference type="Proteomes" id="UP001266305"/>
    </source>
</evidence>
<organism evidence="4 5">
    <name type="scientific">Saguinus oedipus</name>
    <name type="common">Cotton-top tamarin</name>
    <name type="synonym">Oedipomidas oedipus</name>
    <dbReference type="NCBI Taxonomy" id="9490"/>
    <lineage>
        <taxon>Eukaryota</taxon>
        <taxon>Metazoa</taxon>
        <taxon>Chordata</taxon>
        <taxon>Craniata</taxon>
        <taxon>Vertebrata</taxon>
        <taxon>Euteleostomi</taxon>
        <taxon>Mammalia</taxon>
        <taxon>Eutheria</taxon>
        <taxon>Euarchontoglires</taxon>
        <taxon>Primates</taxon>
        <taxon>Haplorrhini</taxon>
        <taxon>Platyrrhini</taxon>
        <taxon>Cebidae</taxon>
        <taxon>Callitrichinae</taxon>
        <taxon>Saguinus</taxon>
    </lineage>
</organism>
<evidence type="ECO:0000256" key="1">
    <source>
        <dbReference type="ARBA" id="ARBA00007923"/>
    </source>
</evidence>
<dbReference type="PANTHER" id="PTHR45911:SF2">
    <property type="entry name" value="MULTIPLE C2 AND TRANSMEMBRANE DOMAIN-CONTAINING PROTEIN 2"/>
    <property type="match status" value="1"/>
</dbReference>
<evidence type="ECO:0000256" key="3">
    <source>
        <dbReference type="ARBA" id="ARBA00022837"/>
    </source>
</evidence>
<keyword evidence="2" id="KW-0479">Metal-binding</keyword>
<protein>
    <submittedName>
        <fullName evidence="4">Uncharacterized protein</fullName>
    </submittedName>
</protein>
<name>A0ABQ9VDW6_SAGOE</name>
<keyword evidence="3" id="KW-0106">Calcium</keyword>
<dbReference type="Proteomes" id="UP001266305">
    <property type="component" value="Unassembled WGS sequence"/>
</dbReference>
<sequence length="152" mass="17739">MNQQILLNLFINRFDGELAELMVKASIRTFTPREKRFVEDSRKLSKKILSRDVDRVKRITMAIWNTMQFLKSCFQWESTLRSTIAFMLVASCIGFLFNLPSSTSHPNSLLKLSMECSMQFWAKEENEHNWCLLPVSTQTAAVRRRGFPLSRV</sequence>
<accession>A0ABQ9VDW6</accession>
<proteinExistence type="inferred from homology"/>
<comment type="caution">
    <text evidence="4">The sequence shown here is derived from an EMBL/GenBank/DDBJ whole genome shotgun (WGS) entry which is preliminary data.</text>
</comment>
<reference evidence="4 5" key="1">
    <citation type="submission" date="2023-05" db="EMBL/GenBank/DDBJ databases">
        <title>B98-5 Cell Line De Novo Hybrid Assembly: An Optical Mapping Approach.</title>
        <authorList>
            <person name="Kananen K."/>
            <person name="Auerbach J.A."/>
            <person name="Kautto E."/>
            <person name="Blachly J.S."/>
        </authorList>
    </citation>
    <scope>NUCLEOTIDE SEQUENCE [LARGE SCALE GENOMIC DNA]</scope>
    <source>
        <strain evidence="4">B95-8</strain>
        <tissue evidence="4">Cell line</tissue>
    </source>
</reference>
<dbReference type="EMBL" id="JASSZA010000006">
    <property type="protein sequence ID" value="KAK2107567.1"/>
    <property type="molecule type" value="Genomic_DNA"/>
</dbReference>
<dbReference type="PANTHER" id="PTHR45911">
    <property type="entry name" value="C2 DOMAIN-CONTAINING PROTEIN"/>
    <property type="match status" value="1"/>
</dbReference>